<dbReference type="EMBL" id="JACHNC010000001">
    <property type="protein sequence ID" value="MBB4750145.1"/>
    <property type="molecule type" value="Genomic_DNA"/>
</dbReference>
<reference evidence="1 2" key="1">
    <citation type="submission" date="2020-08" db="EMBL/GenBank/DDBJ databases">
        <title>Sequencing the genomes of 1000 actinobacteria strains.</title>
        <authorList>
            <person name="Klenk H.-P."/>
        </authorList>
    </citation>
    <scope>NUCLEOTIDE SEQUENCE [LARGE SCALE GENOMIC DNA]</scope>
    <source>
        <strain evidence="1 2">DSM 43150</strain>
    </source>
</reference>
<accession>A0A7W7HGL0</accession>
<organism evidence="1 2">
    <name type="scientific">Actinoplanes lobatus</name>
    <dbReference type="NCBI Taxonomy" id="113568"/>
    <lineage>
        <taxon>Bacteria</taxon>
        <taxon>Bacillati</taxon>
        <taxon>Actinomycetota</taxon>
        <taxon>Actinomycetes</taxon>
        <taxon>Micromonosporales</taxon>
        <taxon>Micromonosporaceae</taxon>
        <taxon>Actinoplanes</taxon>
    </lineage>
</organism>
<name>A0A7W7HGL0_9ACTN</name>
<dbReference type="Proteomes" id="UP000590511">
    <property type="component" value="Unassembled WGS sequence"/>
</dbReference>
<dbReference type="AlphaFoldDB" id="A0A7W7HGL0"/>
<gene>
    <name evidence="1" type="ORF">BJ964_004306</name>
</gene>
<evidence type="ECO:0000313" key="1">
    <source>
        <dbReference type="EMBL" id="MBB4750145.1"/>
    </source>
</evidence>
<proteinExistence type="predicted"/>
<protein>
    <submittedName>
        <fullName evidence="1">Uncharacterized protein</fullName>
    </submittedName>
</protein>
<comment type="caution">
    <text evidence="1">The sequence shown here is derived from an EMBL/GenBank/DDBJ whole genome shotgun (WGS) entry which is preliminary data.</text>
</comment>
<sequence>MIFMRQADPVARRQSELRLRVGEHLDAGETLHAALWVARESGLSTIAKITRWEGAPEGLLGFGGAGPAASPPRALQGTAAELDRHLPEPAAAAALALTEARLLLFAAVAGSPEARPPGLRDRLRLAGRRMLGRVEPAPLPRLELLWQCPRTALAAVGVSDPEGALALGFVDGSSLSVVAPAMLAVPFAEAARR</sequence>
<evidence type="ECO:0000313" key="2">
    <source>
        <dbReference type="Proteomes" id="UP000590511"/>
    </source>
</evidence>
<dbReference type="RefSeq" id="WP_188122356.1">
    <property type="nucleotide sequence ID" value="NZ_BOMP01000029.1"/>
</dbReference>